<evidence type="ECO:0000313" key="2">
    <source>
        <dbReference type="EMBL" id="KAK9685631.1"/>
    </source>
</evidence>
<evidence type="ECO:0008006" key="4">
    <source>
        <dbReference type="Google" id="ProtNLM"/>
    </source>
</evidence>
<name>A0AAW1I9F2_POPJA</name>
<organism evidence="2 3">
    <name type="scientific">Popillia japonica</name>
    <name type="common">Japanese beetle</name>
    <dbReference type="NCBI Taxonomy" id="7064"/>
    <lineage>
        <taxon>Eukaryota</taxon>
        <taxon>Metazoa</taxon>
        <taxon>Ecdysozoa</taxon>
        <taxon>Arthropoda</taxon>
        <taxon>Hexapoda</taxon>
        <taxon>Insecta</taxon>
        <taxon>Pterygota</taxon>
        <taxon>Neoptera</taxon>
        <taxon>Endopterygota</taxon>
        <taxon>Coleoptera</taxon>
        <taxon>Polyphaga</taxon>
        <taxon>Scarabaeiformia</taxon>
        <taxon>Scarabaeidae</taxon>
        <taxon>Rutelinae</taxon>
        <taxon>Popillia</taxon>
    </lineage>
</organism>
<keyword evidence="3" id="KW-1185">Reference proteome</keyword>
<feature type="region of interest" description="Disordered" evidence="1">
    <location>
        <begin position="34"/>
        <end position="61"/>
    </location>
</feature>
<protein>
    <recommendedName>
        <fullName evidence="4">Maturase K</fullName>
    </recommendedName>
</protein>
<dbReference type="AlphaFoldDB" id="A0AAW1I9F2"/>
<proteinExistence type="predicted"/>
<evidence type="ECO:0000256" key="1">
    <source>
        <dbReference type="SAM" id="MobiDB-lite"/>
    </source>
</evidence>
<sequence length="88" mass="9877">MGVGESSSDNSGEILDNVRKTYYYGKNRNKWSKVPPATSSIPSSNIISHLPEPIGEDRTKNPKIPMGTLDLLLDDILSTILERTNYYY</sequence>
<evidence type="ECO:0000313" key="3">
    <source>
        <dbReference type="Proteomes" id="UP001458880"/>
    </source>
</evidence>
<dbReference type="Proteomes" id="UP001458880">
    <property type="component" value="Unassembled WGS sequence"/>
</dbReference>
<comment type="caution">
    <text evidence="2">The sequence shown here is derived from an EMBL/GenBank/DDBJ whole genome shotgun (WGS) entry which is preliminary data.</text>
</comment>
<accession>A0AAW1I9F2</accession>
<reference evidence="2 3" key="1">
    <citation type="journal article" date="2024" name="BMC Genomics">
        <title>De novo assembly and annotation of Popillia japonica's genome with initial clues to its potential as an invasive pest.</title>
        <authorList>
            <person name="Cucini C."/>
            <person name="Boschi S."/>
            <person name="Funari R."/>
            <person name="Cardaioli E."/>
            <person name="Iannotti N."/>
            <person name="Marturano G."/>
            <person name="Paoli F."/>
            <person name="Bruttini M."/>
            <person name="Carapelli A."/>
            <person name="Frati F."/>
            <person name="Nardi F."/>
        </authorList>
    </citation>
    <scope>NUCLEOTIDE SEQUENCE [LARGE SCALE GENOMIC DNA]</scope>
    <source>
        <strain evidence="2">DMR45628</strain>
    </source>
</reference>
<gene>
    <name evidence="2" type="ORF">QE152_g37893</name>
</gene>
<feature type="compositionally biased region" description="Polar residues" evidence="1">
    <location>
        <begin position="37"/>
        <end position="47"/>
    </location>
</feature>
<dbReference type="EMBL" id="JASPKY010000764">
    <property type="protein sequence ID" value="KAK9685631.1"/>
    <property type="molecule type" value="Genomic_DNA"/>
</dbReference>